<dbReference type="PROSITE" id="PS00455">
    <property type="entry name" value="AMP_BINDING"/>
    <property type="match status" value="1"/>
</dbReference>
<dbReference type="AlphaFoldDB" id="A0A0A3IXM5"/>
<dbReference type="Pfam" id="PF13193">
    <property type="entry name" value="AMP-binding_C"/>
    <property type="match status" value="1"/>
</dbReference>
<evidence type="ECO:0000313" key="4">
    <source>
        <dbReference type="Proteomes" id="UP000030437"/>
    </source>
</evidence>
<dbReference type="Pfam" id="PF00501">
    <property type="entry name" value="AMP-binding"/>
    <property type="match status" value="1"/>
</dbReference>
<dbReference type="eggNOG" id="COG0318">
    <property type="taxonomic scope" value="Bacteria"/>
</dbReference>
<dbReference type="STRING" id="1220589.CD32_02060"/>
<gene>
    <name evidence="3" type="ORF">CD32_02060</name>
</gene>
<name>A0A0A3IXM5_9BACI</name>
<dbReference type="PANTHER" id="PTHR43767">
    <property type="entry name" value="LONG-CHAIN-FATTY-ACID--COA LIGASE"/>
    <property type="match status" value="1"/>
</dbReference>
<keyword evidence="4" id="KW-1185">Reference proteome</keyword>
<dbReference type="GO" id="GO:0016878">
    <property type="term" value="F:acid-thiol ligase activity"/>
    <property type="evidence" value="ECO:0007669"/>
    <property type="project" value="UniProtKB-ARBA"/>
</dbReference>
<dbReference type="EMBL" id="JPVP01000042">
    <property type="protein sequence ID" value="KGR88185.1"/>
    <property type="molecule type" value="Genomic_DNA"/>
</dbReference>
<comment type="caution">
    <text evidence="3">The sequence shown here is derived from an EMBL/GenBank/DDBJ whole genome shotgun (WGS) entry which is preliminary data.</text>
</comment>
<reference evidence="3 4" key="1">
    <citation type="submission" date="2014-02" db="EMBL/GenBank/DDBJ databases">
        <title>Draft genome sequence of Lysinibacillus odysseyi NBRC 100172.</title>
        <authorList>
            <person name="Zhang F."/>
            <person name="Wang G."/>
            <person name="Zhang L."/>
        </authorList>
    </citation>
    <scope>NUCLEOTIDE SEQUENCE [LARGE SCALE GENOMIC DNA]</scope>
    <source>
        <strain evidence="3 4">NBRC 100172</strain>
    </source>
</reference>
<dbReference type="InterPro" id="IPR042099">
    <property type="entry name" value="ANL_N_sf"/>
</dbReference>
<dbReference type="InterPro" id="IPR000873">
    <property type="entry name" value="AMP-dep_synth/lig_dom"/>
</dbReference>
<dbReference type="Gene3D" id="3.40.50.12780">
    <property type="entry name" value="N-terminal domain of ligase-like"/>
    <property type="match status" value="1"/>
</dbReference>
<organism evidence="3 4">
    <name type="scientific">Lysinibacillus odysseyi 34hs-1 = NBRC 100172</name>
    <dbReference type="NCBI Taxonomy" id="1220589"/>
    <lineage>
        <taxon>Bacteria</taxon>
        <taxon>Bacillati</taxon>
        <taxon>Bacillota</taxon>
        <taxon>Bacilli</taxon>
        <taxon>Bacillales</taxon>
        <taxon>Bacillaceae</taxon>
        <taxon>Lysinibacillus</taxon>
    </lineage>
</organism>
<dbReference type="InterPro" id="IPR050237">
    <property type="entry name" value="ATP-dep_AMP-bd_enzyme"/>
</dbReference>
<accession>A0A0A3IXM5</accession>
<dbReference type="RefSeq" id="WP_036150678.1">
    <property type="nucleotide sequence ID" value="NZ_AVCX01000021.1"/>
</dbReference>
<dbReference type="SUPFAM" id="SSF56801">
    <property type="entry name" value="Acetyl-CoA synthetase-like"/>
    <property type="match status" value="1"/>
</dbReference>
<protein>
    <submittedName>
        <fullName evidence="3">Long-chain fatty acid--CoA ligase</fullName>
    </submittedName>
</protein>
<sequence>MGNAHYQFWPNRVSMTITVPETTLYENLEMTAKKYPNKKAIYYYGASFTYKELLAEVNALAGYLEHKLGAQAGDRILLYMQNAPQFIISYYAILRIRGIVVPVNPMCTTEELAFYIQDGQIQNALIGQELYKKIEPLKERTTLEHIIIAAYHDYIDENYIIGELPPEVQTAAQEYKTDHEWKWIMEEGLTPSVYKGESDDIIVLPYTSGTTSLPKGCIHTNKSVQANTIGAFHWATYTPNAVSLAALPLFHVMGMIHCMNTPIYGGSAMVVMTRWDRDNAGLMMQEHGISHWINISTMLIDFLANPKYEQYDISSLRLIGGGGAAVPEAVGQKLLQLTGLRYVEGYGLSETISQTHFNPPDRPKMQCLGIPSFGVDARVVEPVTLKELSPLEEGEIILRGPQLFKGYYNRDEDNRDCFVEIDGETFFRTGDIGKVDEEGYFFIVDRVKRMINASGYKVWPTEIETILYKHPAIQQACVIGVPDPVRGENVKAFIILQDSAKGTVTEQEIIEWAKEQMAAYKYPRIVEFRTSFPMTSSGKILWRQLQEEERTVSEV</sequence>
<dbReference type="OrthoDB" id="9778383at2"/>
<dbReference type="PANTHER" id="PTHR43767:SF1">
    <property type="entry name" value="NONRIBOSOMAL PEPTIDE SYNTHASE PES1 (EUROFUNG)-RELATED"/>
    <property type="match status" value="1"/>
</dbReference>
<evidence type="ECO:0000313" key="3">
    <source>
        <dbReference type="EMBL" id="KGR88185.1"/>
    </source>
</evidence>
<feature type="domain" description="AMP-binding enzyme C-terminal" evidence="2">
    <location>
        <begin position="462"/>
        <end position="539"/>
    </location>
</feature>
<evidence type="ECO:0000259" key="1">
    <source>
        <dbReference type="Pfam" id="PF00501"/>
    </source>
</evidence>
<dbReference type="Gene3D" id="3.30.300.30">
    <property type="match status" value="1"/>
</dbReference>
<proteinExistence type="predicted"/>
<feature type="domain" description="AMP-dependent synthetase/ligase" evidence="1">
    <location>
        <begin position="29"/>
        <end position="408"/>
    </location>
</feature>
<dbReference type="InterPro" id="IPR045851">
    <property type="entry name" value="AMP-bd_C_sf"/>
</dbReference>
<dbReference type="InterPro" id="IPR020845">
    <property type="entry name" value="AMP-binding_CS"/>
</dbReference>
<dbReference type="NCBIfam" id="NF006181">
    <property type="entry name" value="PRK08314.1"/>
    <property type="match status" value="1"/>
</dbReference>
<keyword evidence="3" id="KW-0436">Ligase</keyword>
<evidence type="ECO:0000259" key="2">
    <source>
        <dbReference type="Pfam" id="PF13193"/>
    </source>
</evidence>
<dbReference type="InterPro" id="IPR025110">
    <property type="entry name" value="AMP-bd_C"/>
</dbReference>
<dbReference type="Proteomes" id="UP000030437">
    <property type="component" value="Unassembled WGS sequence"/>
</dbReference>